<comment type="caution">
    <text evidence="3">The sequence shown here is derived from an EMBL/GenBank/DDBJ whole genome shotgun (WGS) entry which is preliminary data.</text>
</comment>
<dbReference type="InterPro" id="IPR005182">
    <property type="entry name" value="YdbS-like_PH"/>
</dbReference>
<name>A0ABW4CKX3_9LACO</name>
<dbReference type="EMBL" id="JBHTOG010000011">
    <property type="protein sequence ID" value="MFD1431560.1"/>
    <property type="molecule type" value="Genomic_DNA"/>
</dbReference>
<dbReference type="Pfam" id="PF03703">
    <property type="entry name" value="bPH_2"/>
    <property type="match status" value="1"/>
</dbReference>
<evidence type="ECO:0000313" key="4">
    <source>
        <dbReference type="Proteomes" id="UP001597192"/>
    </source>
</evidence>
<keyword evidence="1" id="KW-1133">Transmembrane helix</keyword>
<reference evidence="4" key="1">
    <citation type="journal article" date="2019" name="Int. J. Syst. Evol. Microbiol.">
        <title>The Global Catalogue of Microorganisms (GCM) 10K type strain sequencing project: providing services to taxonomists for standard genome sequencing and annotation.</title>
        <authorList>
            <consortium name="The Broad Institute Genomics Platform"/>
            <consortium name="The Broad Institute Genome Sequencing Center for Infectious Disease"/>
            <person name="Wu L."/>
            <person name="Ma J."/>
        </authorList>
    </citation>
    <scope>NUCLEOTIDE SEQUENCE [LARGE SCALE GENOMIC DNA]</scope>
    <source>
        <strain evidence="4">CCM 8947</strain>
    </source>
</reference>
<feature type="transmembrane region" description="Helical" evidence="1">
    <location>
        <begin position="12"/>
        <end position="38"/>
    </location>
</feature>
<keyword evidence="1" id="KW-0812">Transmembrane</keyword>
<dbReference type="RefSeq" id="WP_225423190.1">
    <property type="nucleotide sequence ID" value="NZ_JBHTOG010000011.1"/>
</dbReference>
<organism evidence="3 4">
    <name type="scientific">Lacticaseibacillus yichunensis</name>
    <dbReference type="NCBI Taxonomy" id="2486015"/>
    <lineage>
        <taxon>Bacteria</taxon>
        <taxon>Bacillati</taxon>
        <taxon>Bacillota</taxon>
        <taxon>Bacilli</taxon>
        <taxon>Lactobacillales</taxon>
        <taxon>Lactobacillaceae</taxon>
        <taxon>Lacticaseibacillus</taxon>
    </lineage>
</organism>
<evidence type="ECO:0000313" key="3">
    <source>
        <dbReference type="EMBL" id="MFD1431560.1"/>
    </source>
</evidence>
<evidence type="ECO:0000259" key="2">
    <source>
        <dbReference type="Pfam" id="PF03703"/>
    </source>
</evidence>
<keyword evidence="4" id="KW-1185">Reference proteome</keyword>
<dbReference type="PANTHER" id="PTHR34473">
    <property type="entry name" value="UPF0699 TRANSMEMBRANE PROTEIN YDBS"/>
    <property type="match status" value="1"/>
</dbReference>
<accession>A0ABW4CKX3</accession>
<keyword evidence="1" id="KW-0472">Membrane</keyword>
<protein>
    <submittedName>
        <fullName evidence="3">PH domain-containing protein</fullName>
    </submittedName>
</protein>
<evidence type="ECO:0000256" key="1">
    <source>
        <dbReference type="SAM" id="Phobius"/>
    </source>
</evidence>
<proteinExistence type="predicted"/>
<dbReference type="PANTHER" id="PTHR34473:SF2">
    <property type="entry name" value="UPF0699 TRANSMEMBRANE PROTEIN YDBT"/>
    <property type="match status" value="1"/>
</dbReference>
<feature type="transmembrane region" description="Helical" evidence="1">
    <location>
        <begin position="44"/>
        <end position="63"/>
    </location>
</feature>
<dbReference type="Proteomes" id="UP001597192">
    <property type="component" value="Unassembled WGS sequence"/>
</dbReference>
<feature type="domain" description="YdbS-like PH" evidence="2">
    <location>
        <begin position="67"/>
        <end position="143"/>
    </location>
</feature>
<sequence length="154" mass="17539">MQEKLPAAIRKVWTISALLTIFWWLVAAAGLFACHILWNWPLWLLAFPAALAVLQPIIMLSLVPYRYQFWRYKITDTAVYMQKGAIIQSEEAVPITRVQNVTLSSGPILRHFQLQEVNIETASTSHKIDGLTKPVAEKLRDQILLLAKEARDEG</sequence>
<gene>
    <name evidence="3" type="ORF">ACFQ47_02515</name>
</gene>
<dbReference type="PROSITE" id="PS51257">
    <property type="entry name" value="PROKAR_LIPOPROTEIN"/>
    <property type="match status" value="1"/>
</dbReference>